<accession>A0A9D1AMX2</accession>
<gene>
    <name evidence="2" type="ORF">IAB89_07180</name>
</gene>
<feature type="compositionally biased region" description="Acidic residues" evidence="1">
    <location>
        <begin position="29"/>
        <end position="58"/>
    </location>
</feature>
<proteinExistence type="predicted"/>
<organism evidence="2 3">
    <name type="scientific">Candidatus Caccousia avicola</name>
    <dbReference type="NCBI Taxonomy" id="2840721"/>
    <lineage>
        <taxon>Bacteria</taxon>
        <taxon>Bacillati</taxon>
        <taxon>Bacillota</taxon>
        <taxon>Clostridia</taxon>
        <taxon>Eubacteriales</taxon>
        <taxon>Oscillospiraceae</taxon>
        <taxon>Oscillospiraceae incertae sedis</taxon>
        <taxon>Candidatus Caccousia</taxon>
    </lineage>
</organism>
<evidence type="ECO:0000313" key="3">
    <source>
        <dbReference type="Proteomes" id="UP000824242"/>
    </source>
</evidence>
<reference evidence="2" key="1">
    <citation type="submission" date="2020-10" db="EMBL/GenBank/DDBJ databases">
        <authorList>
            <person name="Gilroy R."/>
        </authorList>
    </citation>
    <scope>NUCLEOTIDE SEQUENCE</scope>
    <source>
        <strain evidence="2">ChiSxjej1B13-7958</strain>
    </source>
</reference>
<feature type="region of interest" description="Disordered" evidence="1">
    <location>
        <begin position="28"/>
        <end position="58"/>
    </location>
</feature>
<name>A0A9D1AMX2_9FIRM</name>
<dbReference type="EMBL" id="DVGZ01000074">
    <property type="protein sequence ID" value="HIR47426.1"/>
    <property type="molecule type" value="Genomic_DNA"/>
</dbReference>
<reference evidence="2" key="2">
    <citation type="journal article" date="2021" name="PeerJ">
        <title>Extensive microbial diversity within the chicken gut microbiome revealed by metagenomics and culture.</title>
        <authorList>
            <person name="Gilroy R."/>
            <person name="Ravi A."/>
            <person name="Getino M."/>
            <person name="Pursley I."/>
            <person name="Horton D.L."/>
            <person name="Alikhan N.F."/>
            <person name="Baker D."/>
            <person name="Gharbi K."/>
            <person name="Hall N."/>
            <person name="Watson M."/>
            <person name="Adriaenssens E.M."/>
            <person name="Foster-Nyarko E."/>
            <person name="Jarju S."/>
            <person name="Secka A."/>
            <person name="Antonio M."/>
            <person name="Oren A."/>
            <person name="Chaudhuri R.R."/>
            <person name="La Ragione R."/>
            <person name="Hildebrand F."/>
            <person name="Pallen M.J."/>
        </authorList>
    </citation>
    <scope>NUCLEOTIDE SEQUENCE</scope>
    <source>
        <strain evidence="2">ChiSxjej1B13-7958</strain>
    </source>
</reference>
<comment type="caution">
    <text evidence="2">The sequence shown here is derived from an EMBL/GenBank/DDBJ whole genome shotgun (WGS) entry which is preliminary data.</text>
</comment>
<dbReference type="AlphaFoldDB" id="A0A9D1AMX2"/>
<evidence type="ECO:0000313" key="2">
    <source>
        <dbReference type="EMBL" id="HIR47426.1"/>
    </source>
</evidence>
<sequence>NGQILIEKPVDLAVHDFMDEKYRLVECPIENDDEPEENDNPVEEAAEEQELPTENEQE</sequence>
<protein>
    <submittedName>
        <fullName evidence="2">Uncharacterized protein</fullName>
    </submittedName>
</protein>
<evidence type="ECO:0000256" key="1">
    <source>
        <dbReference type="SAM" id="MobiDB-lite"/>
    </source>
</evidence>
<feature type="non-terminal residue" evidence="2">
    <location>
        <position position="1"/>
    </location>
</feature>
<dbReference type="Proteomes" id="UP000824242">
    <property type="component" value="Unassembled WGS sequence"/>
</dbReference>